<keyword evidence="4" id="KW-1003">Cell membrane</keyword>
<keyword evidence="5 9" id="KW-0812">Transmembrane</keyword>
<keyword evidence="7 9" id="KW-0472">Membrane</keyword>
<protein>
    <recommendedName>
        <fullName evidence="3">Arginine/agmatine antiporter</fullName>
    </recommendedName>
</protein>
<evidence type="ECO:0000256" key="1">
    <source>
        <dbReference type="ARBA" id="ARBA00004651"/>
    </source>
</evidence>
<dbReference type="PANTHER" id="PTHR42770">
    <property type="entry name" value="AMINO ACID TRANSPORTER-RELATED"/>
    <property type="match status" value="1"/>
</dbReference>
<feature type="transmembrane region" description="Helical" evidence="9">
    <location>
        <begin position="413"/>
        <end position="435"/>
    </location>
</feature>
<feature type="transmembrane region" description="Helical" evidence="9">
    <location>
        <begin position="189"/>
        <end position="211"/>
    </location>
</feature>
<feature type="transmembrane region" description="Helical" evidence="9">
    <location>
        <begin position="81"/>
        <end position="101"/>
    </location>
</feature>
<evidence type="ECO:0000313" key="10">
    <source>
        <dbReference type="EMBL" id="TZG27534.1"/>
    </source>
</evidence>
<dbReference type="EMBL" id="VTOU01000002">
    <property type="protein sequence ID" value="TZG27534.1"/>
    <property type="molecule type" value="Genomic_DNA"/>
</dbReference>
<dbReference type="InterPro" id="IPR050367">
    <property type="entry name" value="APC_superfamily"/>
</dbReference>
<evidence type="ECO:0000256" key="9">
    <source>
        <dbReference type="SAM" id="Phobius"/>
    </source>
</evidence>
<feature type="transmembrane region" description="Helical" evidence="9">
    <location>
        <begin position="354"/>
        <end position="373"/>
    </location>
</feature>
<feature type="transmembrane region" description="Helical" evidence="9">
    <location>
        <begin position="441"/>
        <end position="457"/>
    </location>
</feature>
<accession>A0A5D9C6W0</accession>
<keyword evidence="11" id="KW-1185">Reference proteome</keyword>
<feature type="transmembrane region" description="Helical" evidence="9">
    <location>
        <begin position="49"/>
        <end position="69"/>
    </location>
</feature>
<evidence type="ECO:0000256" key="6">
    <source>
        <dbReference type="ARBA" id="ARBA00022989"/>
    </source>
</evidence>
<keyword evidence="6 9" id="KW-1133">Transmembrane helix</keyword>
<dbReference type="Pfam" id="PF13520">
    <property type="entry name" value="AA_permease_2"/>
    <property type="match status" value="1"/>
</dbReference>
<feature type="transmembrane region" description="Helical" evidence="9">
    <location>
        <begin position="300"/>
        <end position="321"/>
    </location>
</feature>
<comment type="similarity">
    <text evidence="2">Belongs to the amino acid-polyamine-organocation (APC) superfamily. Basic amino acid/polyamine antiporter (APA) (TC 2.A.3.2) family.</text>
</comment>
<comment type="caution">
    <text evidence="10">The sequence shown here is derived from an EMBL/GenBank/DDBJ whole genome shotgun (WGS) entry which is preliminary data.</text>
</comment>
<feature type="transmembrane region" description="Helical" evidence="9">
    <location>
        <begin position="231"/>
        <end position="249"/>
    </location>
</feature>
<feature type="transmembrane region" description="Helical" evidence="9">
    <location>
        <begin position="261"/>
        <end position="280"/>
    </location>
</feature>
<reference evidence="10 11" key="1">
    <citation type="submission" date="2019-08" db="EMBL/GenBank/DDBJ databases">
        <authorList>
            <person name="Wang G."/>
            <person name="Xu Z."/>
        </authorList>
    </citation>
    <scope>NUCLEOTIDE SEQUENCE [LARGE SCALE GENOMIC DNA]</scope>
    <source>
        <strain evidence="10 11">ZX</strain>
    </source>
</reference>
<evidence type="ECO:0000256" key="8">
    <source>
        <dbReference type="ARBA" id="ARBA00045636"/>
    </source>
</evidence>
<gene>
    <name evidence="10" type="ORF">FYJ91_08075</name>
</gene>
<sequence>MGCRPAKIKASCPNPHSLWGEADLTDTVTTDVAAQEVARDRGLIRAVGTWGLAFSIINGVVGAGIFSLPSAMTAAAGDKAALAYVLCAIAMAAVVICFAEAASRIPTSGGAYGYVDAAFGPLWGFVTGVLTWLASVLACGGIAAALADGIGAFVPALDTISARTAIILTVIVGFSWLNIRGVDPAARAIGVMTAIKLVPLLLFVILGAVTIAEMPAHAYTPATGENFGKAIILALFAFCGMETPLAVSGEVAEPQKTIPRALFISMGFVVVFYVAIQFVAQGLLGPGLAGSATPIADAMAVVSPGLGLVILIGASFSRLVWIGSDLFGAPRILFAFARDGTLPGFLGTLHPRNATPFIAIIIHAAIAAALAITGTFEPLAILSTLATAGLYFLACAAAWKLSREGVALFGKPLGFRGMGAAAILGMVSMIVLTALAEWAEIAGLVIVVMGSVAFYWAQAKVKRAA</sequence>
<dbReference type="GO" id="GO:0005886">
    <property type="term" value="C:plasma membrane"/>
    <property type="evidence" value="ECO:0007669"/>
    <property type="project" value="UniProtKB-SubCell"/>
</dbReference>
<dbReference type="InterPro" id="IPR002293">
    <property type="entry name" value="AA/rel_permease1"/>
</dbReference>
<evidence type="ECO:0000256" key="3">
    <source>
        <dbReference type="ARBA" id="ARBA00021069"/>
    </source>
</evidence>
<dbReference type="Gene3D" id="1.20.1740.10">
    <property type="entry name" value="Amino acid/polyamine transporter I"/>
    <property type="match status" value="1"/>
</dbReference>
<evidence type="ECO:0000256" key="7">
    <source>
        <dbReference type="ARBA" id="ARBA00023136"/>
    </source>
</evidence>
<feature type="transmembrane region" description="Helical" evidence="9">
    <location>
        <begin position="159"/>
        <end position="177"/>
    </location>
</feature>
<organism evidence="10 11">
    <name type="scientific">Sphingomonas montanisoli</name>
    <dbReference type="NCBI Taxonomy" id="2606412"/>
    <lineage>
        <taxon>Bacteria</taxon>
        <taxon>Pseudomonadati</taxon>
        <taxon>Pseudomonadota</taxon>
        <taxon>Alphaproteobacteria</taxon>
        <taxon>Sphingomonadales</taxon>
        <taxon>Sphingomonadaceae</taxon>
        <taxon>Sphingomonas</taxon>
    </lineage>
</organism>
<proteinExistence type="inferred from homology"/>
<dbReference type="PANTHER" id="PTHR42770:SF18">
    <property type="entry name" value="ARGININE_AGMATINE ANTIPORTER"/>
    <property type="match status" value="1"/>
</dbReference>
<name>A0A5D9C6W0_9SPHN</name>
<comment type="function">
    <text evidence="8">Major component of the acid-resistance (AR) system allowing enteric pathogens to survive the acidic environment in the stomach. Exchanges extracellular arginine for its intracellular decarboxylation product agmatine (Agm) thereby expelling intracellular protons. Probably undergoes several conformational states in order to translocate the substrate across the membrane; keeps the substrate accessible to only 1 side of the membrane at a time by opening and closing 3 membrane-internal gates.</text>
</comment>
<dbReference type="GO" id="GO:0022857">
    <property type="term" value="F:transmembrane transporter activity"/>
    <property type="evidence" value="ECO:0007669"/>
    <property type="project" value="InterPro"/>
</dbReference>
<feature type="transmembrane region" description="Helical" evidence="9">
    <location>
        <begin position="122"/>
        <end position="147"/>
    </location>
</feature>
<evidence type="ECO:0000313" key="11">
    <source>
        <dbReference type="Proteomes" id="UP000322077"/>
    </source>
</evidence>
<evidence type="ECO:0000256" key="2">
    <source>
        <dbReference type="ARBA" id="ARBA00008220"/>
    </source>
</evidence>
<comment type="subcellular location">
    <subcellularLocation>
        <location evidence="1">Cell membrane</location>
        <topology evidence="1">Multi-pass membrane protein</topology>
    </subcellularLocation>
</comment>
<evidence type="ECO:0000256" key="4">
    <source>
        <dbReference type="ARBA" id="ARBA00022475"/>
    </source>
</evidence>
<dbReference type="PIRSF" id="PIRSF006060">
    <property type="entry name" value="AA_transporter"/>
    <property type="match status" value="1"/>
</dbReference>
<dbReference type="Proteomes" id="UP000322077">
    <property type="component" value="Unassembled WGS sequence"/>
</dbReference>
<feature type="transmembrane region" description="Helical" evidence="9">
    <location>
        <begin position="379"/>
        <end position="401"/>
    </location>
</feature>
<dbReference type="AlphaFoldDB" id="A0A5D9C6W0"/>
<evidence type="ECO:0000256" key="5">
    <source>
        <dbReference type="ARBA" id="ARBA00022692"/>
    </source>
</evidence>